<name>C6X8D4_METGS</name>
<dbReference type="OrthoDB" id="9787530at2"/>
<keyword evidence="1" id="KW-0472">Membrane</keyword>
<organism evidence="2 3">
    <name type="scientific">Methylovorus glucosotrophus (strain SIP3-4)</name>
    <dbReference type="NCBI Taxonomy" id="582744"/>
    <lineage>
        <taxon>Bacteria</taxon>
        <taxon>Pseudomonadati</taxon>
        <taxon>Pseudomonadota</taxon>
        <taxon>Betaproteobacteria</taxon>
        <taxon>Nitrosomonadales</taxon>
        <taxon>Methylophilaceae</taxon>
        <taxon>Methylovorus</taxon>
    </lineage>
</organism>
<feature type="transmembrane region" description="Helical" evidence="1">
    <location>
        <begin position="36"/>
        <end position="62"/>
    </location>
</feature>
<keyword evidence="1" id="KW-1133">Transmembrane helix</keyword>
<feature type="transmembrane region" description="Helical" evidence="1">
    <location>
        <begin position="154"/>
        <end position="175"/>
    </location>
</feature>
<dbReference type="eggNOG" id="ENOG5031HBY">
    <property type="taxonomic scope" value="Bacteria"/>
</dbReference>
<feature type="transmembrane region" description="Helical" evidence="1">
    <location>
        <begin position="112"/>
        <end position="134"/>
    </location>
</feature>
<feature type="transmembrane region" description="Helical" evidence="1">
    <location>
        <begin position="6"/>
        <end position="24"/>
    </location>
</feature>
<dbReference type="EMBL" id="CP001674">
    <property type="protein sequence ID" value="ACT49404.1"/>
    <property type="molecule type" value="Genomic_DNA"/>
</dbReference>
<protein>
    <recommendedName>
        <fullName evidence="4">Transmembrane protein</fullName>
    </recommendedName>
</protein>
<dbReference type="STRING" id="582744.Msip34_0155"/>
<accession>C6X8D4</accession>
<dbReference type="AlphaFoldDB" id="C6X8D4"/>
<dbReference type="KEGG" id="mei:Msip34_0155"/>
<evidence type="ECO:0008006" key="4">
    <source>
        <dbReference type="Google" id="ProtNLM"/>
    </source>
</evidence>
<sequence length="187" mass="20648">MPQHNKQSFWVGAILILLIIATRTQHFGNDVYLPDATLAVLFMGGLLITNTSWLGLALIAAFGMDGYAMGWQGVSDYCMSPGYWGLIPTYGLVWGAGRLLADSDKPFSILPFALFAWGSTSIAFVVSNAFWFAFSDKVDSLTITEFSVRVAKYYMPYVGYALMYVAIGWLAARLFKLRIAAPSRISL</sequence>
<reference evidence="2 3" key="2">
    <citation type="journal article" date="2011" name="J. Bacteriol.">
        <title>Genomes of three methylotrophs from a single niche uncover genetic and metabolic divergence of Methylophilaceae.</title>
        <authorList>
            <person name="Lapidus A."/>
            <person name="Clum A."/>
            <person name="Labutti K."/>
            <person name="Kaluzhnaya M.G."/>
            <person name="Lim S."/>
            <person name="Beck D.A."/>
            <person name="Glavina Del Rio T."/>
            <person name="Nolan M."/>
            <person name="Mavromatis K."/>
            <person name="Huntemann M."/>
            <person name="Lucas S."/>
            <person name="Lidstrom M.E."/>
            <person name="Ivanova N."/>
            <person name="Chistoserdova L."/>
        </authorList>
    </citation>
    <scope>NUCLEOTIDE SEQUENCE [LARGE SCALE GENOMIC DNA]</scope>
    <source>
        <strain evidence="2 3">SIP3-4</strain>
    </source>
</reference>
<evidence type="ECO:0000313" key="2">
    <source>
        <dbReference type="EMBL" id="ACT49404.1"/>
    </source>
</evidence>
<dbReference type="Proteomes" id="UP000002743">
    <property type="component" value="Chromosome"/>
</dbReference>
<dbReference type="RefSeq" id="WP_013440981.1">
    <property type="nucleotide sequence ID" value="NC_012969.1"/>
</dbReference>
<evidence type="ECO:0000256" key="1">
    <source>
        <dbReference type="SAM" id="Phobius"/>
    </source>
</evidence>
<keyword evidence="3" id="KW-1185">Reference proteome</keyword>
<evidence type="ECO:0000313" key="3">
    <source>
        <dbReference type="Proteomes" id="UP000002743"/>
    </source>
</evidence>
<keyword evidence="1" id="KW-0812">Transmembrane</keyword>
<feature type="transmembrane region" description="Helical" evidence="1">
    <location>
        <begin position="82"/>
        <end position="100"/>
    </location>
</feature>
<proteinExistence type="predicted"/>
<reference evidence="3" key="1">
    <citation type="submission" date="2009-07" db="EMBL/GenBank/DDBJ databases">
        <title>Complete sequence of chromosome of Methylovorus sp. SIP3-4.</title>
        <authorList>
            <person name="Lucas S."/>
            <person name="Copeland A."/>
            <person name="Lapidus A."/>
            <person name="Glavina del Rio T."/>
            <person name="Tice H."/>
            <person name="Bruce D."/>
            <person name="Goodwin L."/>
            <person name="Pitluck S."/>
            <person name="Clum A."/>
            <person name="Larimer F."/>
            <person name="Land M."/>
            <person name="Hauser L."/>
            <person name="Kyrpides N."/>
            <person name="Mikhailova N."/>
            <person name="Kayluzhnaya M."/>
            <person name="Chistoserdova L."/>
        </authorList>
    </citation>
    <scope>NUCLEOTIDE SEQUENCE [LARGE SCALE GENOMIC DNA]</scope>
    <source>
        <strain evidence="3">SIP3-4</strain>
    </source>
</reference>
<dbReference type="HOGENOM" id="CLU_086387_1_0_4"/>
<gene>
    <name evidence="2" type="ordered locus">Msip34_0155</name>
</gene>